<dbReference type="InterPro" id="IPR014757">
    <property type="entry name" value="Tscrpt_reg_IclR_C"/>
</dbReference>
<sequence>MAADGTTGKITGTQTIVRALAVLRVLRDTDGDAGITEIARALDLNTSTVHRIAKALVAAGYVARNERTERYRLGREAFLLGRAAERTLGFDAAEPLLERLAAETGESVNLVVRDGDEGLVVLRVESAQPLRFTQPVGARVPLYCTSTGKALLAFAADLDAEITRLGDLARLTDTTITSATGLRRDLDLTRHQGFAVNRGERVPGVCGVAAPVLDADGAAMAAVAIQGPEFRMPTGRIPELASLAVDAAREVTAAIPHGYLI</sequence>
<keyword evidence="1" id="KW-0805">Transcription regulation</keyword>
<dbReference type="SMART" id="SM00346">
    <property type="entry name" value="HTH_ICLR"/>
    <property type="match status" value="1"/>
</dbReference>
<dbReference type="RefSeq" id="WP_344425453.1">
    <property type="nucleotide sequence ID" value="NZ_BAAANN010000025.1"/>
</dbReference>
<dbReference type="CDD" id="cd00090">
    <property type="entry name" value="HTH_ARSR"/>
    <property type="match status" value="1"/>
</dbReference>
<dbReference type="Pfam" id="PF09339">
    <property type="entry name" value="HTH_IclR"/>
    <property type="match status" value="1"/>
</dbReference>
<protein>
    <submittedName>
        <fullName evidence="6">IclR family transcriptional regulator</fullName>
    </submittedName>
</protein>
<evidence type="ECO:0000313" key="7">
    <source>
        <dbReference type="Proteomes" id="UP001501116"/>
    </source>
</evidence>
<dbReference type="InterPro" id="IPR011991">
    <property type="entry name" value="ArsR-like_HTH"/>
</dbReference>
<proteinExistence type="predicted"/>
<reference evidence="6 7" key="1">
    <citation type="journal article" date="2019" name="Int. J. Syst. Evol. Microbiol.">
        <title>The Global Catalogue of Microorganisms (GCM) 10K type strain sequencing project: providing services to taxonomists for standard genome sequencing and annotation.</title>
        <authorList>
            <consortium name="The Broad Institute Genomics Platform"/>
            <consortium name="The Broad Institute Genome Sequencing Center for Infectious Disease"/>
            <person name="Wu L."/>
            <person name="Ma J."/>
        </authorList>
    </citation>
    <scope>NUCLEOTIDE SEQUENCE [LARGE SCALE GENOMIC DNA]</scope>
    <source>
        <strain evidence="6 7">JCM 14545</strain>
    </source>
</reference>
<dbReference type="PROSITE" id="PS51078">
    <property type="entry name" value="ICLR_ED"/>
    <property type="match status" value="1"/>
</dbReference>
<dbReference type="SUPFAM" id="SSF46785">
    <property type="entry name" value="Winged helix' DNA-binding domain"/>
    <property type="match status" value="1"/>
</dbReference>
<keyword evidence="7" id="KW-1185">Reference proteome</keyword>
<dbReference type="PANTHER" id="PTHR30136:SF24">
    <property type="entry name" value="HTH-TYPE TRANSCRIPTIONAL REPRESSOR ALLR"/>
    <property type="match status" value="1"/>
</dbReference>
<evidence type="ECO:0000259" key="5">
    <source>
        <dbReference type="PROSITE" id="PS51078"/>
    </source>
</evidence>
<dbReference type="SUPFAM" id="SSF55781">
    <property type="entry name" value="GAF domain-like"/>
    <property type="match status" value="1"/>
</dbReference>
<dbReference type="PROSITE" id="PS51077">
    <property type="entry name" value="HTH_ICLR"/>
    <property type="match status" value="1"/>
</dbReference>
<keyword evidence="3" id="KW-0804">Transcription</keyword>
<comment type="caution">
    <text evidence="6">The sequence shown here is derived from an EMBL/GenBank/DDBJ whole genome shotgun (WGS) entry which is preliminary data.</text>
</comment>
<evidence type="ECO:0000259" key="4">
    <source>
        <dbReference type="PROSITE" id="PS51077"/>
    </source>
</evidence>
<dbReference type="Gene3D" id="3.30.450.40">
    <property type="match status" value="1"/>
</dbReference>
<dbReference type="InterPro" id="IPR050707">
    <property type="entry name" value="HTH_MetabolicPath_Reg"/>
</dbReference>
<keyword evidence="2" id="KW-0238">DNA-binding</keyword>
<name>A0ABN2RT23_9PSEU</name>
<gene>
    <name evidence="6" type="ORF">GCM10009754_56920</name>
</gene>
<dbReference type="Gene3D" id="1.10.10.10">
    <property type="entry name" value="Winged helix-like DNA-binding domain superfamily/Winged helix DNA-binding domain"/>
    <property type="match status" value="1"/>
</dbReference>
<evidence type="ECO:0000256" key="3">
    <source>
        <dbReference type="ARBA" id="ARBA00023163"/>
    </source>
</evidence>
<dbReference type="PANTHER" id="PTHR30136">
    <property type="entry name" value="HELIX-TURN-HELIX TRANSCRIPTIONAL REGULATOR, ICLR FAMILY"/>
    <property type="match status" value="1"/>
</dbReference>
<dbReference type="InterPro" id="IPR005471">
    <property type="entry name" value="Tscrpt_reg_IclR_N"/>
</dbReference>
<feature type="domain" description="IclR-ED" evidence="5">
    <location>
        <begin position="76"/>
        <end position="257"/>
    </location>
</feature>
<dbReference type="Pfam" id="PF01614">
    <property type="entry name" value="IclR_C"/>
    <property type="match status" value="1"/>
</dbReference>
<evidence type="ECO:0000313" key="6">
    <source>
        <dbReference type="EMBL" id="GAA1974419.1"/>
    </source>
</evidence>
<feature type="domain" description="HTH iclR-type" evidence="4">
    <location>
        <begin position="13"/>
        <end position="75"/>
    </location>
</feature>
<dbReference type="InterPro" id="IPR036390">
    <property type="entry name" value="WH_DNA-bd_sf"/>
</dbReference>
<dbReference type="EMBL" id="BAAANN010000025">
    <property type="protein sequence ID" value="GAA1974419.1"/>
    <property type="molecule type" value="Genomic_DNA"/>
</dbReference>
<dbReference type="InterPro" id="IPR029016">
    <property type="entry name" value="GAF-like_dom_sf"/>
</dbReference>
<dbReference type="Proteomes" id="UP001501116">
    <property type="component" value="Unassembled WGS sequence"/>
</dbReference>
<accession>A0ABN2RT23</accession>
<evidence type="ECO:0000256" key="1">
    <source>
        <dbReference type="ARBA" id="ARBA00023015"/>
    </source>
</evidence>
<dbReference type="InterPro" id="IPR036388">
    <property type="entry name" value="WH-like_DNA-bd_sf"/>
</dbReference>
<organism evidence="6 7">
    <name type="scientific">Amycolatopsis minnesotensis</name>
    <dbReference type="NCBI Taxonomy" id="337894"/>
    <lineage>
        <taxon>Bacteria</taxon>
        <taxon>Bacillati</taxon>
        <taxon>Actinomycetota</taxon>
        <taxon>Actinomycetes</taxon>
        <taxon>Pseudonocardiales</taxon>
        <taxon>Pseudonocardiaceae</taxon>
        <taxon>Amycolatopsis</taxon>
    </lineage>
</organism>
<evidence type="ECO:0000256" key="2">
    <source>
        <dbReference type="ARBA" id="ARBA00023125"/>
    </source>
</evidence>